<dbReference type="EMBL" id="CP113517">
    <property type="protein sequence ID" value="WAR46328.1"/>
    <property type="molecule type" value="Genomic_DNA"/>
</dbReference>
<dbReference type="Gene3D" id="3.30.460.90">
    <property type="match status" value="1"/>
</dbReference>
<reference evidence="1" key="1">
    <citation type="submission" date="2022-11" db="EMBL/GenBank/DDBJ databases">
        <title>Methylomonas rapida sp. nov., Carotenoid-Producing Obligate Methanotrophs with High Growth Characteristics and Biotechnological Potential.</title>
        <authorList>
            <person name="Tikhonova E.N."/>
            <person name="Suleimanov R.Z."/>
            <person name="Miroshnikov K."/>
            <person name="Oshkin I.Y."/>
            <person name="Belova S.E."/>
            <person name="Danilova O.V."/>
            <person name="Ashikhmin A."/>
            <person name="Konopkin A."/>
            <person name="But S.Y."/>
            <person name="Khmelenina V.N."/>
            <person name="Kuznetsov N."/>
            <person name="Pimenov N.V."/>
            <person name="Dedysh S.N."/>
        </authorList>
    </citation>
    <scope>NUCLEOTIDE SEQUENCE</scope>
    <source>
        <strain evidence="1">MP1</strain>
    </source>
</reference>
<proteinExistence type="predicted"/>
<dbReference type="Pfam" id="PF18144">
    <property type="entry name" value="SMODS"/>
    <property type="match status" value="1"/>
</dbReference>
<dbReference type="RefSeq" id="WP_255187227.1">
    <property type="nucleotide sequence ID" value="NZ_CP113517.1"/>
</dbReference>
<protein>
    <submittedName>
        <fullName evidence="1">Nucleotidyltransferase</fullName>
    </submittedName>
</protein>
<accession>A0ABY7GP95</accession>
<dbReference type="Proteomes" id="UP001162780">
    <property type="component" value="Chromosome"/>
</dbReference>
<evidence type="ECO:0000313" key="2">
    <source>
        <dbReference type="Proteomes" id="UP001162780"/>
    </source>
</evidence>
<keyword evidence="2" id="KW-1185">Reference proteome</keyword>
<evidence type="ECO:0000313" key="1">
    <source>
        <dbReference type="EMBL" id="WAR46328.1"/>
    </source>
</evidence>
<name>A0ABY7GP95_9GAMM</name>
<gene>
    <name evidence="1" type="ORF">NM686_007370</name>
</gene>
<sequence length="332" mass="38531">MATTVTAAFNEFLKDKVNLDSNKVSTARSSRNSLIDEIHKLPSKDSSFPDLYSDKDINFGSFERKTKKRPLDDIDMMICLNAKGSTYYEYSDRIEITVNPDAKNLKALCNLSTDTLNSVKVVNKFVSGLSNVPMYKKAEINRRQEAAVLNLTSYDWNYDIVPCFFTTENILGKSYYLIPDGSGNWKKTDPRIDRKRTSDINQKNNGNVLNVIRIMKYWNKRPTMPSMSSYLIENMILNHYEYKTDASQYVDVNLPEVFLYISNNIHYSVNDPKGIQGNINTLSYEDRIKIQNRANLDYQRSYEARRLEDENKHKESINKWREIFGPEFPTYG</sequence>
<organism evidence="1 2">
    <name type="scientific">Methylomonas rapida</name>
    <dbReference type="NCBI Taxonomy" id="2963939"/>
    <lineage>
        <taxon>Bacteria</taxon>
        <taxon>Pseudomonadati</taxon>
        <taxon>Pseudomonadota</taxon>
        <taxon>Gammaproteobacteria</taxon>
        <taxon>Methylococcales</taxon>
        <taxon>Methylococcaceae</taxon>
        <taxon>Methylomonas</taxon>
    </lineage>
</organism>